<keyword evidence="4" id="KW-0560">Oxidoreductase</keyword>
<comment type="caution">
    <text evidence="6">The sequence shown here is derived from an EMBL/GenBank/DDBJ whole genome shotgun (WGS) entry which is preliminary data.</text>
</comment>
<dbReference type="RefSeq" id="WP_271430385.1">
    <property type="nucleotide sequence ID" value="NZ_JAQIPB010000014.1"/>
</dbReference>
<evidence type="ECO:0000256" key="3">
    <source>
        <dbReference type="ARBA" id="ARBA00022827"/>
    </source>
</evidence>
<dbReference type="AlphaFoldDB" id="A0AAE3NF79"/>
<dbReference type="InterPro" id="IPR050315">
    <property type="entry name" value="FAD-oxidoreductase_2"/>
</dbReference>
<evidence type="ECO:0000256" key="2">
    <source>
        <dbReference type="ARBA" id="ARBA00022630"/>
    </source>
</evidence>
<dbReference type="PANTHER" id="PTHR43400:SF10">
    <property type="entry name" value="3-OXOSTEROID 1-DEHYDROGENASE"/>
    <property type="match status" value="1"/>
</dbReference>
<keyword evidence="3" id="KW-0274">FAD</keyword>
<keyword evidence="2" id="KW-0285">Flavoprotein</keyword>
<keyword evidence="7" id="KW-1185">Reference proteome</keyword>
<evidence type="ECO:0000313" key="7">
    <source>
        <dbReference type="Proteomes" id="UP001212602"/>
    </source>
</evidence>
<evidence type="ECO:0000313" key="6">
    <source>
        <dbReference type="EMBL" id="MDA7419187.1"/>
    </source>
</evidence>
<protein>
    <submittedName>
        <fullName evidence="6">FAD-dependent oxidoreductase</fullName>
    </submittedName>
</protein>
<dbReference type="SUPFAM" id="SSF56425">
    <property type="entry name" value="Succinate dehydrogenase/fumarate reductase flavoprotein, catalytic domain"/>
    <property type="match status" value="1"/>
</dbReference>
<evidence type="ECO:0000259" key="5">
    <source>
        <dbReference type="Pfam" id="PF00890"/>
    </source>
</evidence>
<dbReference type="PRINTS" id="PR00411">
    <property type="entry name" value="PNDRDTASEI"/>
</dbReference>
<accession>A0AAE3NF79</accession>
<dbReference type="SUPFAM" id="SSF51905">
    <property type="entry name" value="FAD/NAD(P)-binding domain"/>
    <property type="match status" value="1"/>
</dbReference>
<dbReference type="PANTHER" id="PTHR43400">
    <property type="entry name" value="FUMARATE REDUCTASE"/>
    <property type="match status" value="1"/>
</dbReference>
<sequence length="579" mass="61565">MSEGAAAQETDVIVIGSGAGGLAAAVTAAQRGLKVLVLEKDTVYGGTTARSGGVLWIPANGINGPRSDADVRAAREYLVRECGEALFDAGRVDAFLANGPRMVDFFSSQTSVQFAPLPAYPDYHPDEPGAVPGGRSIMAAPFDARELGPRMKALRPPLKEITFVGMMFNSSQEIQHFFKVTRSLRSAVYVARRLMAHGTEMLRYRRATRLTNGNALAARLAKSAFDLGAELWLDAPALRLVTQGDGRVTGVVARHPETKADVHIRARRGVVLACGGFPQDVARRRALFSHAPTGAEHHSPAPATNTGDGISMGIAAGGVFEDSLPNPAAWIPVSLVPRGKAPHGVFPHLIDRYKPGVIAVNPAGRRFVNESNSYHDVGIAMRREAGHAAAVAWLVCDHTALRRYGLGHVKPFPLPLWPQLRSGYLLRGATLEALARRIGIDPAALQQTVAEYNRHAEQGEDPAFGRGSTAYNRYLGDHDHAPNPCVAPITRAPFYALRVTVGDLGTFAGLRTNERAQVIDARGAPVPGLYAAGNDSLSVMGGNYPGAGITLGPAMTFGFIAGEQLAALQMQPTETAHAG</sequence>
<dbReference type="EMBL" id="JAQIPB010000014">
    <property type="protein sequence ID" value="MDA7419187.1"/>
    <property type="molecule type" value="Genomic_DNA"/>
</dbReference>
<comment type="cofactor">
    <cofactor evidence="1">
        <name>FAD</name>
        <dbReference type="ChEBI" id="CHEBI:57692"/>
    </cofactor>
</comment>
<dbReference type="Proteomes" id="UP001212602">
    <property type="component" value="Unassembled WGS sequence"/>
</dbReference>
<evidence type="ECO:0000256" key="4">
    <source>
        <dbReference type="ARBA" id="ARBA00023002"/>
    </source>
</evidence>
<proteinExistence type="predicted"/>
<dbReference type="InterPro" id="IPR027477">
    <property type="entry name" value="Succ_DH/fumarate_Rdtase_cat_sf"/>
</dbReference>
<evidence type="ECO:0000256" key="1">
    <source>
        <dbReference type="ARBA" id="ARBA00001974"/>
    </source>
</evidence>
<reference evidence="6" key="1">
    <citation type="submission" date="2023-01" db="EMBL/GenBank/DDBJ databases">
        <title>Xenophilus mangrovi sp. nov., isolated from soil of Mangrove nature reserve.</title>
        <authorList>
            <person name="Xu S."/>
            <person name="Liu Z."/>
            <person name="Xu Y."/>
        </authorList>
    </citation>
    <scope>NUCLEOTIDE SEQUENCE</scope>
    <source>
        <strain evidence="6">YW8</strain>
    </source>
</reference>
<dbReference type="InterPro" id="IPR003953">
    <property type="entry name" value="FAD-dep_OxRdtase_2_FAD-bd"/>
</dbReference>
<dbReference type="Pfam" id="PF00890">
    <property type="entry name" value="FAD_binding_2"/>
    <property type="match status" value="1"/>
</dbReference>
<dbReference type="GO" id="GO:0016491">
    <property type="term" value="F:oxidoreductase activity"/>
    <property type="evidence" value="ECO:0007669"/>
    <property type="project" value="UniProtKB-KW"/>
</dbReference>
<dbReference type="GO" id="GO:0008202">
    <property type="term" value="P:steroid metabolic process"/>
    <property type="evidence" value="ECO:0007669"/>
    <property type="project" value="UniProtKB-ARBA"/>
</dbReference>
<organism evidence="6 7">
    <name type="scientific">Xenophilus arseniciresistens</name>
    <dbReference type="NCBI Taxonomy" id="1283306"/>
    <lineage>
        <taxon>Bacteria</taxon>
        <taxon>Pseudomonadati</taxon>
        <taxon>Pseudomonadota</taxon>
        <taxon>Betaproteobacteria</taxon>
        <taxon>Burkholderiales</taxon>
        <taxon>Comamonadaceae</taxon>
        <taxon>Xenophilus</taxon>
    </lineage>
</organism>
<dbReference type="NCBIfam" id="NF004789">
    <property type="entry name" value="PRK06134.1"/>
    <property type="match status" value="1"/>
</dbReference>
<dbReference type="InterPro" id="IPR036188">
    <property type="entry name" value="FAD/NAD-bd_sf"/>
</dbReference>
<dbReference type="Gene3D" id="3.50.50.60">
    <property type="entry name" value="FAD/NAD(P)-binding domain"/>
    <property type="match status" value="2"/>
</dbReference>
<gene>
    <name evidence="6" type="ORF">PGB34_22670</name>
</gene>
<feature type="domain" description="FAD-dependent oxidoreductase 2 FAD-binding" evidence="5">
    <location>
        <begin position="11"/>
        <end position="551"/>
    </location>
</feature>
<name>A0AAE3NF79_9BURK</name>
<dbReference type="Gene3D" id="3.90.700.10">
    <property type="entry name" value="Succinate dehydrogenase/fumarate reductase flavoprotein, catalytic domain"/>
    <property type="match status" value="1"/>
</dbReference>